<dbReference type="AlphaFoldDB" id="A0A0A9HKN1"/>
<evidence type="ECO:0000313" key="3">
    <source>
        <dbReference type="EMBL" id="JAE37700.1"/>
    </source>
</evidence>
<reference evidence="3" key="2">
    <citation type="journal article" date="2015" name="Data Brief">
        <title>Shoot transcriptome of the giant reed, Arundo donax.</title>
        <authorList>
            <person name="Barrero R.A."/>
            <person name="Guerrero F.D."/>
            <person name="Moolhuijzen P."/>
            <person name="Goolsby J.A."/>
            <person name="Tidwell J."/>
            <person name="Bellgard S.E."/>
            <person name="Bellgard M.I."/>
        </authorList>
    </citation>
    <scope>NUCLEOTIDE SEQUENCE</scope>
    <source>
        <tissue evidence="3">Shoot tissue taken approximately 20 cm above the soil surface</tissue>
    </source>
</reference>
<evidence type="ECO:0000256" key="2">
    <source>
        <dbReference type="SAM" id="Phobius"/>
    </source>
</evidence>
<proteinExistence type="predicted"/>
<keyword evidence="2" id="KW-0812">Transmembrane</keyword>
<reference evidence="3" key="1">
    <citation type="submission" date="2014-09" db="EMBL/GenBank/DDBJ databases">
        <authorList>
            <person name="Magalhaes I.L.F."/>
            <person name="Oliveira U."/>
            <person name="Santos F.R."/>
            <person name="Vidigal T.H.D.A."/>
            <person name="Brescovit A.D."/>
            <person name="Santos A.J."/>
        </authorList>
    </citation>
    <scope>NUCLEOTIDE SEQUENCE</scope>
    <source>
        <tissue evidence="3">Shoot tissue taken approximately 20 cm above the soil surface</tissue>
    </source>
</reference>
<feature type="region of interest" description="Disordered" evidence="1">
    <location>
        <begin position="1"/>
        <end position="72"/>
    </location>
</feature>
<keyword evidence="2" id="KW-1133">Transmembrane helix</keyword>
<name>A0A0A9HKN1_ARUDO</name>
<organism evidence="3">
    <name type="scientific">Arundo donax</name>
    <name type="common">Giant reed</name>
    <name type="synonym">Donax arundinaceus</name>
    <dbReference type="NCBI Taxonomy" id="35708"/>
    <lineage>
        <taxon>Eukaryota</taxon>
        <taxon>Viridiplantae</taxon>
        <taxon>Streptophyta</taxon>
        <taxon>Embryophyta</taxon>
        <taxon>Tracheophyta</taxon>
        <taxon>Spermatophyta</taxon>
        <taxon>Magnoliopsida</taxon>
        <taxon>Liliopsida</taxon>
        <taxon>Poales</taxon>
        <taxon>Poaceae</taxon>
        <taxon>PACMAD clade</taxon>
        <taxon>Arundinoideae</taxon>
        <taxon>Arundineae</taxon>
        <taxon>Arundo</taxon>
    </lineage>
</organism>
<protein>
    <submittedName>
        <fullName evidence="3">Uncharacterized protein</fullName>
    </submittedName>
</protein>
<dbReference type="EMBL" id="GBRH01160196">
    <property type="protein sequence ID" value="JAE37700.1"/>
    <property type="molecule type" value="Transcribed_RNA"/>
</dbReference>
<feature type="compositionally biased region" description="Basic residues" evidence="1">
    <location>
        <begin position="51"/>
        <end position="63"/>
    </location>
</feature>
<keyword evidence="2" id="KW-0472">Membrane</keyword>
<feature type="transmembrane region" description="Helical" evidence="2">
    <location>
        <begin position="76"/>
        <end position="93"/>
    </location>
</feature>
<accession>A0A0A9HKN1</accession>
<evidence type="ECO:0000256" key="1">
    <source>
        <dbReference type="SAM" id="MobiDB-lite"/>
    </source>
</evidence>
<sequence>MEASDPPQGRRSRPPAAPENTTPHESIPPAASARETPHRRPPRGSRTSGHSLRRRRGERRLRRSCCQWRGGKPPGLYIIVVTVLSFLIFFRFTRCL</sequence>